<protein>
    <submittedName>
        <fullName evidence="1">10057_t:CDS:1</fullName>
    </submittedName>
</protein>
<evidence type="ECO:0000313" key="2">
    <source>
        <dbReference type="Proteomes" id="UP000789920"/>
    </source>
</evidence>
<evidence type="ECO:0000313" key="1">
    <source>
        <dbReference type="EMBL" id="CAG8845013.1"/>
    </source>
</evidence>
<name>A0ACA9SQE9_9GLOM</name>
<organism evidence="1 2">
    <name type="scientific">Racocetra persica</name>
    <dbReference type="NCBI Taxonomy" id="160502"/>
    <lineage>
        <taxon>Eukaryota</taxon>
        <taxon>Fungi</taxon>
        <taxon>Fungi incertae sedis</taxon>
        <taxon>Mucoromycota</taxon>
        <taxon>Glomeromycotina</taxon>
        <taxon>Glomeromycetes</taxon>
        <taxon>Diversisporales</taxon>
        <taxon>Gigasporaceae</taxon>
        <taxon>Racocetra</taxon>
    </lineage>
</organism>
<proteinExistence type="predicted"/>
<reference evidence="1" key="1">
    <citation type="submission" date="2021-06" db="EMBL/GenBank/DDBJ databases">
        <authorList>
            <person name="Kallberg Y."/>
            <person name="Tangrot J."/>
            <person name="Rosling A."/>
        </authorList>
    </citation>
    <scope>NUCLEOTIDE SEQUENCE</scope>
    <source>
        <strain evidence="1">MA461A</strain>
    </source>
</reference>
<sequence length="104" mass="12079">ASFEQVIVNNSVDVFWQTLGMALQRDVSELLGPLKNLQIKSASEFLNTFHRIHFTASSFNINEPFQNPNFTLEQVQFLYKEFADEYELTIDQEVIKDIYIQTNG</sequence>
<dbReference type="EMBL" id="CAJVQC010144939">
    <property type="protein sequence ID" value="CAG8845013.1"/>
    <property type="molecule type" value="Genomic_DNA"/>
</dbReference>
<accession>A0ACA9SQE9</accession>
<feature type="non-terminal residue" evidence="1">
    <location>
        <position position="104"/>
    </location>
</feature>
<gene>
    <name evidence="1" type="ORF">RPERSI_LOCUS33469</name>
</gene>
<keyword evidence="2" id="KW-1185">Reference proteome</keyword>
<feature type="non-terminal residue" evidence="1">
    <location>
        <position position="1"/>
    </location>
</feature>
<comment type="caution">
    <text evidence="1">The sequence shown here is derived from an EMBL/GenBank/DDBJ whole genome shotgun (WGS) entry which is preliminary data.</text>
</comment>
<dbReference type="Proteomes" id="UP000789920">
    <property type="component" value="Unassembled WGS sequence"/>
</dbReference>